<dbReference type="OrthoDB" id="5975695at2759"/>
<reference evidence="1" key="1">
    <citation type="submission" date="2023-01" db="EMBL/GenBank/DDBJ databases">
        <title>Genome assembly of the deep-sea coral Lophelia pertusa.</title>
        <authorList>
            <person name="Herrera S."/>
            <person name="Cordes E."/>
        </authorList>
    </citation>
    <scope>NUCLEOTIDE SEQUENCE</scope>
    <source>
        <strain evidence="1">USNM1676648</strain>
        <tissue evidence="1">Polyp</tissue>
    </source>
</reference>
<dbReference type="Proteomes" id="UP001163046">
    <property type="component" value="Unassembled WGS sequence"/>
</dbReference>
<gene>
    <name evidence="1" type="ORF">OS493_008591</name>
</gene>
<name>A0A9W9ZRM1_9CNID</name>
<sequence>MYCPESGIRSYGDYCIAPNNAGCSPPDGTYLIFTKKRGLGCNATDLIFVLDWDGVIHHKCSKKVICPESNNPTYGKKLMLKDKCDLSISKYVRLPGNNALQNSKNNYCVHPNGGWPGEGVHLVHWPSCDSERLKLDFFDLDSPTV</sequence>
<keyword evidence="2" id="KW-1185">Reference proteome</keyword>
<evidence type="ECO:0000313" key="2">
    <source>
        <dbReference type="Proteomes" id="UP001163046"/>
    </source>
</evidence>
<accession>A0A9W9ZRM1</accession>
<dbReference type="AlphaFoldDB" id="A0A9W9ZRM1"/>
<dbReference type="EMBL" id="MU825876">
    <property type="protein sequence ID" value="KAJ7386462.1"/>
    <property type="molecule type" value="Genomic_DNA"/>
</dbReference>
<dbReference type="Gene3D" id="2.80.10.50">
    <property type="match status" value="1"/>
</dbReference>
<organism evidence="1 2">
    <name type="scientific">Desmophyllum pertusum</name>
    <dbReference type="NCBI Taxonomy" id="174260"/>
    <lineage>
        <taxon>Eukaryota</taxon>
        <taxon>Metazoa</taxon>
        <taxon>Cnidaria</taxon>
        <taxon>Anthozoa</taxon>
        <taxon>Hexacorallia</taxon>
        <taxon>Scleractinia</taxon>
        <taxon>Caryophylliina</taxon>
        <taxon>Caryophylliidae</taxon>
        <taxon>Desmophyllum</taxon>
    </lineage>
</organism>
<protein>
    <submittedName>
        <fullName evidence="1">Uncharacterized protein</fullName>
    </submittedName>
</protein>
<evidence type="ECO:0000313" key="1">
    <source>
        <dbReference type="EMBL" id="KAJ7386462.1"/>
    </source>
</evidence>
<dbReference type="CDD" id="cd23417">
    <property type="entry name" value="beta-trefoil_Ricin_MytiLec-like"/>
    <property type="match status" value="1"/>
</dbReference>
<proteinExistence type="predicted"/>
<comment type="caution">
    <text evidence="1">The sequence shown here is derived from an EMBL/GenBank/DDBJ whole genome shotgun (WGS) entry which is preliminary data.</text>
</comment>